<dbReference type="InterPro" id="IPR002054">
    <property type="entry name" value="DNA-dir_DNA_pol_X"/>
</dbReference>
<evidence type="ECO:0000256" key="9">
    <source>
        <dbReference type="ARBA" id="ARBA00023204"/>
    </source>
</evidence>
<dbReference type="GO" id="GO:0006303">
    <property type="term" value="P:double-strand break repair via nonhomologous end joining"/>
    <property type="evidence" value="ECO:0007669"/>
    <property type="project" value="TreeGrafter"/>
</dbReference>
<accession>A0A8H6SEK6</accession>
<feature type="active site" description="Nucleophile; Schiff-base intermediate with DNA; for 5'-dRP lyase activity" evidence="12">
    <location>
        <position position="204"/>
    </location>
</feature>
<keyword evidence="17" id="KW-1185">Reference proteome</keyword>
<dbReference type="InterPro" id="IPR010996">
    <property type="entry name" value="HHH_MUS81"/>
</dbReference>
<dbReference type="InterPro" id="IPR029398">
    <property type="entry name" value="PolB_thumb"/>
</dbReference>
<dbReference type="Gene3D" id="3.30.460.10">
    <property type="entry name" value="Beta Polymerase, domain 2"/>
    <property type="match status" value="1"/>
</dbReference>
<proteinExistence type="inferred from homology"/>
<dbReference type="InterPro" id="IPR018944">
    <property type="entry name" value="DNA_pol_lambd_fingers_domain"/>
</dbReference>
<dbReference type="InterPro" id="IPR002008">
    <property type="entry name" value="DNA_pol_X_beta-like"/>
</dbReference>
<keyword evidence="4 13" id="KW-0548">Nucleotidyltransferase</keyword>
<dbReference type="AlphaFoldDB" id="A0A8H6SEK6"/>
<dbReference type="GO" id="GO:0006260">
    <property type="term" value="P:DNA replication"/>
    <property type="evidence" value="ECO:0007669"/>
    <property type="project" value="UniProtKB-KW"/>
</dbReference>
<organism evidence="16 17">
    <name type="scientific">Mycena chlorophos</name>
    <name type="common">Agaric fungus</name>
    <name type="synonym">Agaricus chlorophos</name>
    <dbReference type="NCBI Taxonomy" id="658473"/>
    <lineage>
        <taxon>Eukaryota</taxon>
        <taxon>Fungi</taxon>
        <taxon>Dikarya</taxon>
        <taxon>Basidiomycota</taxon>
        <taxon>Agaricomycotina</taxon>
        <taxon>Agaricomycetes</taxon>
        <taxon>Agaricomycetidae</taxon>
        <taxon>Agaricales</taxon>
        <taxon>Marasmiineae</taxon>
        <taxon>Mycenaceae</taxon>
        <taxon>Mycena</taxon>
    </lineage>
</organism>
<dbReference type="Proteomes" id="UP000613580">
    <property type="component" value="Unassembled WGS sequence"/>
</dbReference>
<comment type="function">
    <text evidence="13">DNA polymerase that functions in several pathways of DNA repair. Involved in base excision repair (BER) responsible for repair of lesions that give rise to abasic (AP) sites in DNA. Also contributes to DNA double-strand break repair by non-homologous end joining and homologous recombination. Has both template-dependent and template-independent (terminal transferase) DNA polymerase activities. Has also a 5'-deoxyribose-5-phosphate lyase (dRP lyase) activity.</text>
</comment>
<feature type="domain" description="BRCT" evidence="15">
    <location>
        <begin position="68"/>
        <end position="91"/>
    </location>
</feature>
<dbReference type="CDD" id="cd00141">
    <property type="entry name" value="NT_POLXc"/>
    <property type="match status" value="1"/>
</dbReference>
<dbReference type="SUPFAM" id="SSF81301">
    <property type="entry name" value="Nucleotidyltransferase"/>
    <property type="match status" value="1"/>
</dbReference>
<dbReference type="GO" id="GO:0003677">
    <property type="term" value="F:DNA binding"/>
    <property type="evidence" value="ECO:0007669"/>
    <property type="project" value="UniProtKB-UniRule"/>
</dbReference>
<dbReference type="Pfam" id="PF14716">
    <property type="entry name" value="HHH_8"/>
    <property type="match status" value="1"/>
</dbReference>
<evidence type="ECO:0000256" key="10">
    <source>
        <dbReference type="ARBA" id="ARBA00023239"/>
    </source>
</evidence>
<dbReference type="Gene3D" id="1.10.150.110">
    <property type="entry name" value="DNA polymerase beta, N-terminal domain-like"/>
    <property type="match status" value="1"/>
</dbReference>
<dbReference type="InterPro" id="IPR027421">
    <property type="entry name" value="DNA_pol_lamdba_lyase_dom_sf"/>
</dbReference>
<keyword evidence="9 13" id="KW-0234">DNA repair</keyword>
<gene>
    <name evidence="16" type="ORF">HMN09_01026100</name>
</gene>
<dbReference type="InterPro" id="IPR022312">
    <property type="entry name" value="DNA_pol_X"/>
</dbReference>
<keyword evidence="10" id="KW-0456">Lyase</keyword>
<dbReference type="PRINTS" id="PR00870">
    <property type="entry name" value="DNAPOLXBETA"/>
</dbReference>
<dbReference type="PROSITE" id="PS50172">
    <property type="entry name" value="BRCT"/>
    <property type="match status" value="1"/>
</dbReference>
<sequence length="499" mass="55826">MPPAKVHIIQIKLAPGRIAELYALVSENPQLMTLCPELDQAQVVVTGIHMRQRLERHLDWETAGTKAIVTPEWLRESAKQGILLPYADYAAIRGLIPRQLDPRDASPSILTPPSSPEPQETLEQPHYSSRYACLRPCPLESPNQELARQLAVIRQDRELDGNATSALVYERATSVIIAYPHKITAARMNELAKLPFMGEKMLAKVEEYIESGTITESQKIAASGRFRALSAFTTIYGIGPSTARKLFDVFGLRTFDELVAHFSTNELPYLNDDRSESRIQTRAPTLKIQAALALREELNERIPRTEVEAMHSVVMAELEQIKGGCTGTIVGGYRRGKAYSNDVDIVITHPSLANEPSLVSDLCEKLVNQLFQRGLITHLMHLGSFLQPGAPRHPSLSTIEKALTVFRLPPQLDPRGVHRRLDLIVVAPETYWTAIVGWTGSKMFERDLRLWAKERGLNFDSSGITRRSNGKQYFPQTEEEVFSTMGLGYLDPTLRNADA</sequence>
<dbReference type="InterPro" id="IPR028207">
    <property type="entry name" value="DNA_pol_B_palm_palm"/>
</dbReference>
<comment type="subcellular location">
    <subcellularLocation>
        <location evidence="13">Nucleus</location>
    </subcellularLocation>
</comment>
<dbReference type="PANTHER" id="PTHR11276">
    <property type="entry name" value="DNA POLYMERASE TYPE-X FAMILY MEMBER"/>
    <property type="match status" value="1"/>
</dbReference>
<comment type="similarity">
    <text evidence="1 13">Belongs to the DNA polymerase type-X family.</text>
</comment>
<dbReference type="Gene3D" id="1.10.150.20">
    <property type="entry name" value="5' to 3' exonuclease, C-terminal subdomain"/>
    <property type="match status" value="1"/>
</dbReference>
<dbReference type="GO" id="GO:0046872">
    <property type="term" value="F:metal ion binding"/>
    <property type="evidence" value="ECO:0007669"/>
    <property type="project" value="UniProtKB-UniRule"/>
</dbReference>
<dbReference type="EMBL" id="JACAZE010000015">
    <property type="protein sequence ID" value="KAF7298048.1"/>
    <property type="molecule type" value="Genomic_DNA"/>
</dbReference>
<name>A0A8H6SEK6_MYCCL</name>
<evidence type="ECO:0000313" key="17">
    <source>
        <dbReference type="Proteomes" id="UP000613580"/>
    </source>
</evidence>
<keyword evidence="6 13" id="KW-0227">DNA damage</keyword>
<dbReference type="SUPFAM" id="SSF81585">
    <property type="entry name" value="PsbU/PolX domain-like"/>
    <property type="match status" value="1"/>
</dbReference>
<keyword evidence="7 13" id="KW-0239">DNA-directed DNA polymerase</keyword>
<dbReference type="Pfam" id="PF10391">
    <property type="entry name" value="DNA_pol_lambd_f"/>
    <property type="match status" value="1"/>
</dbReference>
<keyword evidence="2" id="KW-0237">DNA synthesis</keyword>
<dbReference type="InterPro" id="IPR043519">
    <property type="entry name" value="NT_sf"/>
</dbReference>
<comment type="catalytic activity">
    <reaction evidence="11 13">
        <text>DNA(n) + a 2'-deoxyribonucleoside 5'-triphosphate = DNA(n+1) + diphosphate</text>
        <dbReference type="Rhea" id="RHEA:22508"/>
        <dbReference type="Rhea" id="RHEA-COMP:17339"/>
        <dbReference type="Rhea" id="RHEA-COMP:17340"/>
        <dbReference type="ChEBI" id="CHEBI:33019"/>
        <dbReference type="ChEBI" id="CHEBI:61560"/>
        <dbReference type="ChEBI" id="CHEBI:173112"/>
        <dbReference type="EC" id="2.7.7.7"/>
    </reaction>
</comment>
<dbReference type="Gene3D" id="3.30.210.10">
    <property type="entry name" value="DNA polymerase, thumb domain"/>
    <property type="match status" value="1"/>
</dbReference>
<protein>
    <recommendedName>
        <fullName evidence="13">DNA polymerase</fullName>
        <ecNumber evidence="13">2.7.7.7</ecNumber>
    </recommendedName>
</protein>
<evidence type="ECO:0000259" key="15">
    <source>
        <dbReference type="PROSITE" id="PS50172"/>
    </source>
</evidence>
<dbReference type="PRINTS" id="PR00869">
    <property type="entry name" value="DNAPOLX"/>
</dbReference>
<dbReference type="GO" id="GO:0005634">
    <property type="term" value="C:nucleus"/>
    <property type="evidence" value="ECO:0007669"/>
    <property type="project" value="UniProtKB-SubCell"/>
</dbReference>
<dbReference type="SUPFAM" id="SSF47802">
    <property type="entry name" value="DNA polymerase beta, N-terminal domain-like"/>
    <property type="match status" value="1"/>
</dbReference>
<dbReference type="EC" id="2.7.7.7" evidence="13"/>
<comment type="caution">
    <text evidence="16">The sequence shown here is derived from an EMBL/GenBank/DDBJ whole genome shotgun (WGS) entry which is preliminary data.</text>
</comment>
<dbReference type="FunFam" id="3.30.210.10:FF:000005">
    <property type="entry name" value="DNA polymerase IV"/>
    <property type="match status" value="1"/>
</dbReference>
<dbReference type="PANTHER" id="PTHR11276:SF28">
    <property type="entry name" value="DNA POLYMERASE LAMBDA"/>
    <property type="match status" value="1"/>
</dbReference>
<keyword evidence="8" id="KW-0238">DNA-binding</keyword>
<evidence type="ECO:0000313" key="16">
    <source>
        <dbReference type="EMBL" id="KAF7298048.1"/>
    </source>
</evidence>
<evidence type="ECO:0000256" key="11">
    <source>
        <dbReference type="ARBA" id="ARBA00049244"/>
    </source>
</evidence>
<dbReference type="SMART" id="SM00483">
    <property type="entry name" value="POLXc"/>
    <property type="match status" value="1"/>
</dbReference>
<dbReference type="InterPro" id="IPR037160">
    <property type="entry name" value="DNA_Pol_thumb_sf"/>
</dbReference>
<keyword evidence="5" id="KW-0235">DNA replication</keyword>
<evidence type="ECO:0000256" key="8">
    <source>
        <dbReference type="ARBA" id="ARBA00023125"/>
    </source>
</evidence>
<dbReference type="OrthoDB" id="205514at2759"/>
<dbReference type="Pfam" id="PF14792">
    <property type="entry name" value="DNA_pol_B_palm"/>
    <property type="match status" value="1"/>
</dbReference>
<dbReference type="GO" id="GO:0003887">
    <property type="term" value="F:DNA-directed DNA polymerase activity"/>
    <property type="evidence" value="ECO:0007669"/>
    <property type="project" value="UniProtKB-UniRule"/>
</dbReference>
<dbReference type="PROSITE" id="PS00522">
    <property type="entry name" value="DNA_POLYMERASE_X"/>
    <property type="match status" value="1"/>
</dbReference>
<evidence type="ECO:0000256" key="7">
    <source>
        <dbReference type="ARBA" id="ARBA00022932"/>
    </source>
</evidence>
<evidence type="ECO:0000256" key="3">
    <source>
        <dbReference type="ARBA" id="ARBA00022679"/>
    </source>
</evidence>
<keyword evidence="3 13" id="KW-0808">Transferase</keyword>
<evidence type="ECO:0000256" key="2">
    <source>
        <dbReference type="ARBA" id="ARBA00022634"/>
    </source>
</evidence>
<dbReference type="Pfam" id="PF14791">
    <property type="entry name" value="DNA_pol_B_thumb"/>
    <property type="match status" value="1"/>
</dbReference>
<reference evidence="16" key="1">
    <citation type="submission" date="2020-05" db="EMBL/GenBank/DDBJ databases">
        <title>Mycena genomes resolve the evolution of fungal bioluminescence.</title>
        <authorList>
            <person name="Tsai I.J."/>
        </authorList>
    </citation>
    <scope>NUCLEOTIDE SEQUENCE</scope>
    <source>
        <strain evidence="16">110903Hualien_Pintung</strain>
    </source>
</reference>
<evidence type="ECO:0000256" key="1">
    <source>
        <dbReference type="ARBA" id="ARBA00008323"/>
    </source>
</evidence>
<evidence type="ECO:0000256" key="12">
    <source>
        <dbReference type="PIRSR" id="PIRSR622312-50"/>
    </source>
</evidence>
<dbReference type="InterPro" id="IPR001357">
    <property type="entry name" value="BRCT_dom"/>
</dbReference>
<keyword evidence="13" id="KW-0539">Nucleus</keyword>
<evidence type="ECO:0000256" key="14">
    <source>
        <dbReference type="SAM" id="MobiDB-lite"/>
    </source>
</evidence>
<evidence type="ECO:0000256" key="4">
    <source>
        <dbReference type="ARBA" id="ARBA00022695"/>
    </source>
</evidence>
<evidence type="ECO:0000256" key="5">
    <source>
        <dbReference type="ARBA" id="ARBA00022705"/>
    </source>
</evidence>
<evidence type="ECO:0000256" key="6">
    <source>
        <dbReference type="ARBA" id="ARBA00022763"/>
    </source>
</evidence>
<evidence type="ECO:0000256" key="13">
    <source>
        <dbReference type="RuleBase" id="RU366014"/>
    </source>
</evidence>
<feature type="region of interest" description="Disordered" evidence="14">
    <location>
        <begin position="103"/>
        <end position="125"/>
    </location>
</feature>
<dbReference type="InterPro" id="IPR019843">
    <property type="entry name" value="DNA_pol-X_BS"/>
</dbReference>
<feature type="compositionally biased region" description="Polar residues" evidence="14">
    <location>
        <begin position="108"/>
        <end position="122"/>
    </location>
</feature>
<dbReference type="GO" id="GO:0016829">
    <property type="term" value="F:lyase activity"/>
    <property type="evidence" value="ECO:0007669"/>
    <property type="project" value="UniProtKB-KW"/>
</dbReference>